<evidence type="ECO:0000313" key="2">
    <source>
        <dbReference type="Proteomes" id="UP000013827"/>
    </source>
</evidence>
<protein>
    <submittedName>
        <fullName evidence="1">Uncharacterized protein</fullName>
    </submittedName>
</protein>
<organism evidence="1 2">
    <name type="scientific">Emiliania huxleyi (strain CCMP1516)</name>
    <dbReference type="NCBI Taxonomy" id="280463"/>
    <lineage>
        <taxon>Eukaryota</taxon>
        <taxon>Haptista</taxon>
        <taxon>Haptophyta</taxon>
        <taxon>Prymnesiophyceae</taxon>
        <taxon>Isochrysidales</taxon>
        <taxon>Noelaerhabdaceae</taxon>
        <taxon>Emiliania</taxon>
    </lineage>
</organism>
<accession>A0A0D3KAL4</accession>
<keyword evidence="2" id="KW-1185">Reference proteome</keyword>
<dbReference type="KEGG" id="ehx:EMIHUDRAFT_230399"/>
<dbReference type="EnsemblProtists" id="EOD32799">
    <property type="protein sequence ID" value="EOD32799"/>
    <property type="gene ID" value="EMIHUDRAFT_230399"/>
</dbReference>
<reference evidence="1" key="2">
    <citation type="submission" date="2024-10" db="UniProtKB">
        <authorList>
            <consortium name="EnsemblProtists"/>
        </authorList>
    </citation>
    <scope>IDENTIFICATION</scope>
</reference>
<name>A0A0D3KAL4_EMIH1</name>
<dbReference type="AlphaFoldDB" id="A0A0D3KAL4"/>
<evidence type="ECO:0000313" key="1">
    <source>
        <dbReference type="EnsemblProtists" id="EOD32799"/>
    </source>
</evidence>
<reference evidence="2" key="1">
    <citation type="journal article" date="2013" name="Nature">
        <title>Pan genome of the phytoplankton Emiliania underpins its global distribution.</title>
        <authorList>
            <person name="Read B.A."/>
            <person name="Kegel J."/>
            <person name="Klute M.J."/>
            <person name="Kuo A."/>
            <person name="Lefebvre S.C."/>
            <person name="Maumus F."/>
            <person name="Mayer C."/>
            <person name="Miller J."/>
            <person name="Monier A."/>
            <person name="Salamov A."/>
            <person name="Young J."/>
            <person name="Aguilar M."/>
            <person name="Claverie J.M."/>
            <person name="Frickenhaus S."/>
            <person name="Gonzalez K."/>
            <person name="Herman E.K."/>
            <person name="Lin Y.C."/>
            <person name="Napier J."/>
            <person name="Ogata H."/>
            <person name="Sarno A.F."/>
            <person name="Shmutz J."/>
            <person name="Schroeder D."/>
            <person name="de Vargas C."/>
            <person name="Verret F."/>
            <person name="von Dassow P."/>
            <person name="Valentin K."/>
            <person name="Van de Peer Y."/>
            <person name="Wheeler G."/>
            <person name="Dacks J.B."/>
            <person name="Delwiche C.F."/>
            <person name="Dyhrman S.T."/>
            <person name="Glockner G."/>
            <person name="John U."/>
            <person name="Richards T."/>
            <person name="Worden A.Z."/>
            <person name="Zhang X."/>
            <person name="Grigoriev I.V."/>
            <person name="Allen A.E."/>
            <person name="Bidle K."/>
            <person name="Borodovsky M."/>
            <person name="Bowler C."/>
            <person name="Brownlee C."/>
            <person name="Cock J.M."/>
            <person name="Elias M."/>
            <person name="Gladyshev V.N."/>
            <person name="Groth M."/>
            <person name="Guda C."/>
            <person name="Hadaegh A."/>
            <person name="Iglesias-Rodriguez M.D."/>
            <person name="Jenkins J."/>
            <person name="Jones B.M."/>
            <person name="Lawson T."/>
            <person name="Leese F."/>
            <person name="Lindquist E."/>
            <person name="Lobanov A."/>
            <person name="Lomsadze A."/>
            <person name="Malik S.B."/>
            <person name="Marsh M.E."/>
            <person name="Mackinder L."/>
            <person name="Mock T."/>
            <person name="Mueller-Roeber B."/>
            <person name="Pagarete A."/>
            <person name="Parker M."/>
            <person name="Probert I."/>
            <person name="Quesneville H."/>
            <person name="Raines C."/>
            <person name="Rensing S.A."/>
            <person name="Riano-Pachon D.M."/>
            <person name="Richier S."/>
            <person name="Rokitta S."/>
            <person name="Shiraiwa Y."/>
            <person name="Soanes D.M."/>
            <person name="van der Giezen M."/>
            <person name="Wahlund T.M."/>
            <person name="Williams B."/>
            <person name="Wilson W."/>
            <person name="Wolfe G."/>
            <person name="Wurch L.L."/>
        </authorList>
    </citation>
    <scope>NUCLEOTIDE SEQUENCE</scope>
</reference>
<dbReference type="PaxDb" id="2903-EOD32799"/>
<sequence>MLLAALPALAACSALRPSFRQPSAPTRRHAMIFASEGDKLETERAAVEANASQFSESTWSEAVASVEAALAAGWEAQAEERAELRAAIEARAEE</sequence>
<proteinExistence type="predicted"/>
<dbReference type="HOGENOM" id="CLU_2390652_0_0_1"/>
<dbReference type="GeneID" id="17278072"/>
<dbReference type="Proteomes" id="UP000013827">
    <property type="component" value="Unassembled WGS sequence"/>
</dbReference>
<dbReference type="RefSeq" id="XP_005785228.1">
    <property type="nucleotide sequence ID" value="XM_005785171.1"/>
</dbReference>